<gene>
    <name evidence="1" type="ORF">O2N63_17025</name>
</gene>
<evidence type="ECO:0000313" key="1">
    <source>
        <dbReference type="EMBL" id="MDA5095796.1"/>
    </source>
</evidence>
<name>A0ABT4W5M8_9RHOB</name>
<organism evidence="1 2">
    <name type="scientific">Aliiroseovarius salicola</name>
    <dbReference type="NCBI Taxonomy" id="3009082"/>
    <lineage>
        <taxon>Bacteria</taxon>
        <taxon>Pseudomonadati</taxon>
        <taxon>Pseudomonadota</taxon>
        <taxon>Alphaproteobacteria</taxon>
        <taxon>Rhodobacterales</taxon>
        <taxon>Paracoccaceae</taxon>
        <taxon>Aliiroseovarius</taxon>
    </lineage>
</organism>
<evidence type="ECO:0008006" key="3">
    <source>
        <dbReference type="Google" id="ProtNLM"/>
    </source>
</evidence>
<dbReference type="Proteomes" id="UP001528040">
    <property type="component" value="Unassembled WGS sequence"/>
</dbReference>
<dbReference type="EMBL" id="JAQIIO010000016">
    <property type="protein sequence ID" value="MDA5095796.1"/>
    <property type="molecule type" value="Genomic_DNA"/>
</dbReference>
<accession>A0ABT4W5M8</accession>
<proteinExistence type="predicted"/>
<sequence>MSEINAQSLDYDVFMFSKEKSVRFKVWAYALINVAQVVWRSRTVFVVALVALLTVSSISAHAGHGLGFANAQIGATQEGPGDAERVEADIMFDCTIHPSCHALTLSGPAEQLAVLSASGVLPEIATYLPGILGPPLPYPPN</sequence>
<evidence type="ECO:0000313" key="2">
    <source>
        <dbReference type="Proteomes" id="UP001528040"/>
    </source>
</evidence>
<dbReference type="RefSeq" id="WP_271055507.1">
    <property type="nucleotide sequence ID" value="NZ_JAQIIO010000016.1"/>
</dbReference>
<comment type="caution">
    <text evidence="1">The sequence shown here is derived from an EMBL/GenBank/DDBJ whole genome shotgun (WGS) entry which is preliminary data.</text>
</comment>
<keyword evidence="2" id="KW-1185">Reference proteome</keyword>
<reference evidence="1 2" key="1">
    <citation type="submission" date="2023-01" db="EMBL/GenBank/DDBJ databases">
        <authorList>
            <person name="Yoon J.-W."/>
        </authorList>
    </citation>
    <scope>NUCLEOTIDE SEQUENCE [LARGE SCALE GENOMIC DNA]</scope>
    <source>
        <strain evidence="1 2">KMU-50</strain>
    </source>
</reference>
<protein>
    <recommendedName>
        <fullName evidence="3">DUF2946 domain-containing protein</fullName>
    </recommendedName>
</protein>